<reference evidence="1" key="1">
    <citation type="submission" date="2021-06" db="EMBL/GenBank/DDBJ databases">
        <title>Parelaphostrongylus tenuis whole genome reference sequence.</title>
        <authorList>
            <person name="Garwood T.J."/>
            <person name="Larsen P.A."/>
            <person name="Fountain-Jones N.M."/>
            <person name="Garbe J.R."/>
            <person name="Macchietto M.G."/>
            <person name="Kania S.A."/>
            <person name="Gerhold R.W."/>
            <person name="Richards J.E."/>
            <person name="Wolf T.M."/>
        </authorList>
    </citation>
    <scope>NUCLEOTIDE SEQUENCE</scope>
    <source>
        <strain evidence="1">MNPRO001-30</strain>
        <tissue evidence="1">Meninges</tissue>
    </source>
</reference>
<evidence type="ECO:0000313" key="1">
    <source>
        <dbReference type="EMBL" id="KAJ1365643.1"/>
    </source>
</evidence>
<keyword evidence="2" id="KW-1185">Reference proteome</keyword>
<evidence type="ECO:0000313" key="2">
    <source>
        <dbReference type="Proteomes" id="UP001196413"/>
    </source>
</evidence>
<comment type="caution">
    <text evidence="1">The sequence shown here is derived from an EMBL/GenBank/DDBJ whole genome shotgun (WGS) entry which is preliminary data.</text>
</comment>
<accession>A0AAD5N035</accession>
<dbReference type="Proteomes" id="UP001196413">
    <property type="component" value="Unassembled WGS sequence"/>
</dbReference>
<dbReference type="AlphaFoldDB" id="A0AAD5N035"/>
<organism evidence="1 2">
    <name type="scientific">Parelaphostrongylus tenuis</name>
    <name type="common">Meningeal worm</name>
    <dbReference type="NCBI Taxonomy" id="148309"/>
    <lineage>
        <taxon>Eukaryota</taxon>
        <taxon>Metazoa</taxon>
        <taxon>Ecdysozoa</taxon>
        <taxon>Nematoda</taxon>
        <taxon>Chromadorea</taxon>
        <taxon>Rhabditida</taxon>
        <taxon>Rhabditina</taxon>
        <taxon>Rhabditomorpha</taxon>
        <taxon>Strongyloidea</taxon>
        <taxon>Metastrongylidae</taxon>
        <taxon>Parelaphostrongylus</taxon>
    </lineage>
</organism>
<sequence>MVVFTSCADPGTYPKWYIADRAYDIPWFLDIMNVNQQVGSPARDPSPKSIPWKR</sequence>
<gene>
    <name evidence="1" type="ORF">KIN20_026041</name>
</gene>
<dbReference type="EMBL" id="JAHQIW010005320">
    <property type="protein sequence ID" value="KAJ1365643.1"/>
    <property type="molecule type" value="Genomic_DNA"/>
</dbReference>
<proteinExistence type="predicted"/>
<protein>
    <submittedName>
        <fullName evidence="1">Uncharacterized protein</fullName>
    </submittedName>
</protein>
<name>A0AAD5N035_PARTN</name>